<dbReference type="Pfam" id="PF04965">
    <property type="entry name" value="GPW_gp25"/>
    <property type="match status" value="1"/>
</dbReference>
<proteinExistence type="predicted"/>
<reference evidence="2 3" key="1">
    <citation type="submission" date="2014-01" db="EMBL/GenBank/DDBJ databases">
        <authorList>
            <person name="Zhang G."/>
            <person name="Jin J."/>
            <person name="Li Z.J."/>
            <person name="Wang S.W."/>
            <person name="Chen S.J."/>
            <person name="Wang S.M."/>
            <person name="Wang X.T."/>
            <person name="Li Y.H."/>
            <person name="Wang J."/>
            <person name="Yang C.K."/>
            <person name="Wang L."/>
        </authorList>
    </citation>
    <scope>NUCLEOTIDE SEQUENCE [LARGE SCALE GENOMIC DNA]</scope>
</reference>
<evidence type="ECO:0000313" key="3">
    <source>
        <dbReference type="Proteomes" id="UP000024445"/>
    </source>
</evidence>
<dbReference type="RefSeq" id="YP_009030249.1">
    <property type="nucleotide sequence ID" value="NC_024121.1"/>
</dbReference>
<dbReference type="KEGG" id="vg:19485162"/>
<dbReference type="SUPFAM" id="SSF160719">
    <property type="entry name" value="gpW/gp25-like"/>
    <property type="match status" value="1"/>
</dbReference>
<dbReference type="InterPro" id="IPR007048">
    <property type="entry name" value="IraD/Gp25-like"/>
</dbReference>
<dbReference type="OrthoDB" id="13602at10239"/>
<accession>A0A023W5U8</accession>
<dbReference type="GeneID" id="19485162"/>
<dbReference type="Gene3D" id="3.10.450.40">
    <property type="match status" value="1"/>
</dbReference>
<dbReference type="Proteomes" id="UP000024445">
    <property type="component" value="Segment"/>
</dbReference>
<evidence type="ECO:0000313" key="2">
    <source>
        <dbReference type="EMBL" id="AHY25443.1"/>
    </source>
</evidence>
<protein>
    <submittedName>
        <fullName evidence="2">Baseplate wedge subunit</fullName>
    </submittedName>
</protein>
<gene>
    <name evidence="2" type="ORF">PS2_202</name>
</gene>
<keyword evidence="3" id="KW-1185">Reference proteome</keyword>
<sequence>MNLKLLYSDIDPDMNMAWDKDVSVSTGARAVKNSLLGIVLTRKGSRPFMPTFGCDLMDSLFENLTPLAADTIQKNIFTAIRNWEPRITDLNVEVQALYDDNSVIVTIRFSILDNPDTLEELKMRLRSGN</sequence>
<evidence type="ECO:0000259" key="1">
    <source>
        <dbReference type="Pfam" id="PF04965"/>
    </source>
</evidence>
<feature type="domain" description="IraD/Gp25-like" evidence="1">
    <location>
        <begin position="27"/>
        <end position="115"/>
    </location>
</feature>
<name>A0A023W5U8_9CAUD</name>
<dbReference type="EMBL" id="KJ025957">
    <property type="protein sequence ID" value="AHY25443.1"/>
    <property type="molecule type" value="Genomic_DNA"/>
</dbReference>
<organism evidence="2 3">
    <name type="scientific">Serratia phage PS2</name>
    <dbReference type="NCBI Taxonomy" id="1481112"/>
    <lineage>
        <taxon>Viruses</taxon>
        <taxon>Duplodnaviria</taxon>
        <taxon>Heunggongvirae</taxon>
        <taxon>Uroviricota</taxon>
        <taxon>Caudoviricetes</taxon>
        <taxon>Muldoonvirus</taxon>
        <taxon>Muldoonvirus PS2</taxon>
    </lineage>
</organism>